<evidence type="ECO:0000256" key="1">
    <source>
        <dbReference type="SAM" id="MobiDB-lite"/>
    </source>
</evidence>
<organism evidence="3 4">
    <name type="scientific">Candidatus Viridilinea halotolerans</name>
    <dbReference type="NCBI Taxonomy" id="2491704"/>
    <lineage>
        <taxon>Bacteria</taxon>
        <taxon>Bacillati</taxon>
        <taxon>Chloroflexota</taxon>
        <taxon>Chloroflexia</taxon>
        <taxon>Chloroflexales</taxon>
        <taxon>Chloroflexineae</taxon>
        <taxon>Oscillochloridaceae</taxon>
        <taxon>Candidatus Viridilinea</taxon>
    </lineage>
</organism>
<proteinExistence type="predicted"/>
<evidence type="ECO:0000313" key="3">
    <source>
        <dbReference type="EMBL" id="RRR65810.1"/>
    </source>
</evidence>
<evidence type="ECO:0000259" key="2">
    <source>
        <dbReference type="SMART" id="SM00858"/>
    </source>
</evidence>
<reference evidence="3 4" key="1">
    <citation type="submission" date="2018-12" db="EMBL/GenBank/DDBJ databases">
        <title>Genome Sequence of Candidatus Viridilinea halotolerans isolated from saline sulfide-rich spring.</title>
        <authorList>
            <person name="Grouzdev D.S."/>
            <person name="Burganskaya E.I."/>
            <person name="Krutkina M.S."/>
            <person name="Sukhacheva M.V."/>
            <person name="Gorlenko V.M."/>
        </authorList>
    </citation>
    <scope>NUCLEOTIDE SEQUENCE [LARGE SCALE GENOMIC DNA]</scope>
    <source>
        <strain evidence="3">Chok-6</strain>
    </source>
</reference>
<accession>A0A426TR27</accession>
<feature type="region of interest" description="Disordered" evidence="1">
    <location>
        <begin position="331"/>
        <end position="352"/>
    </location>
</feature>
<dbReference type="EMBL" id="RSAS01000911">
    <property type="protein sequence ID" value="RRR65810.1"/>
    <property type="molecule type" value="Genomic_DNA"/>
</dbReference>
<gene>
    <name evidence="3" type="ORF">EI684_22010</name>
</gene>
<dbReference type="Proteomes" id="UP000280307">
    <property type="component" value="Unassembled WGS sequence"/>
</dbReference>
<feature type="compositionally biased region" description="Pro residues" evidence="1">
    <location>
        <begin position="343"/>
        <end position="352"/>
    </location>
</feature>
<sequence length="352" mass="36890">MRRGGILILLIGLILIVGAAGLFLFMQTSGGIGGIGGTGGSDAGPTVEPTVPPPVEVVVARAPLPANVVITDTGQLLRTESIPQRDYDSQRHIVSVAEVQGMMLLQPVGLGQPIFKDNLAEPGLAQRLSPAEGDRPRDKAYPFVVNNLTGVANQVQQGDFVDVIVTFAVPRTVSRVVPNCAACDPNVPPEQRVPPQSSFETQIMVSTKTLIQQAQVLQILRPPVTVEPTPQGGAAPADGGVQVDETGAVIGPGANANQAGGTITQGTWTLLLALNAQEVELMEFAQTSEARLVLVLRGVGDAAFEPTIGASMDLLLDDFGLPLPQPPPMYVISPDEQITPQPTRTPAPTRVP</sequence>
<feature type="domain" description="SAF" evidence="2">
    <location>
        <begin position="55"/>
        <end position="120"/>
    </location>
</feature>
<evidence type="ECO:0000313" key="4">
    <source>
        <dbReference type="Proteomes" id="UP000280307"/>
    </source>
</evidence>
<name>A0A426TR27_9CHLR</name>
<comment type="caution">
    <text evidence="3">The sequence shown here is derived from an EMBL/GenBank/DDBJ whole genome shotgun (WGS) entry which is preliminary data.</text>
</comment>
<dbReference type="SMART" id="SM00858">
    <property type="entry name" value="SAF"/>
    <property type="match status" value="1"/>
</dbReference>
<dbReference type="Pfam" id="PF08666">
    <property type="entry name" value="SAF"/>
    <property type="match status" value="1"/>
</dbReference>
<dbReference type="InterPro" id="IPR013974">
    <property type="entry name" value="SAF"/>
</dbReference>
<dbReference type="AlphaFoldDB" id="A0A426TR27"/>
<protein>
    <submittedName>
        <fullName evidence="3">Pilus assembly protein CpaB</fullName>
    </submittedName>
</protein>